<proteinExistence type="predicted"/>
<feature type="domain" description="DUF1559" evidence="1">
    <location>
        <begin position="27"/>
        <end position="285"/>
    </location>
</feature>
<dbReference type="PANTHER" id="PTHR30093:SF2">
    <property type="entry name" value="TYPE II SECRETION SYSTEM PROTEIN H"/>
    <property type="match status" value="1"/>
</dbReference>
<dbReference type="EMBL" id="CP018477">
    <property type="protein sequence ID" value="ASV76198.1"/>
    <property type="molecule type" value="Genomic_DNA"/>
</dbReference>
<evidence type="ECO:0000259" key="1">
    <source>
        <dbReference type="Pfam" id="PF07596"/>
    </source>
</evidence>
<dbReference type="AlphaFoldDB" id="A0A286RJQ7"/>
<dbReference type="Proteomes" id="UP000215086">
    <property type="component" value="Chromosome"/>
</dbReference>
<dbReference type="InterPro" id="IPR012902">
    <property type="entry name" value="N_methyl_site"/>
</dbReference>
<dbReference type="KEGG" id="ttf:THTE_3597"/>
<reference evidence="2 3" key="1">
    <citation type="journal article" name="Front. Microbiol.">
        <title>Sugar Metabolism of the First Thermophilic Planctomycete Thermogutta terrifontis: Comparative Genomic and Transcriptomic Approaches.</title>
        <authorList>
            <person name="Elcheninov A.G."/>
            <person name="Menzel P."/>
            <person name="Gudbergsdottir S.R."/>
            <person name="Slesarev A.I."/>
            <person name="Kadnikov V.V."/>
            <person name="Krogh A."/>
            <person name="Bonch-Osmolovskaya E.A."/>
            <person name="Peng X."/>
            <person name="Kublanov I.V."/>
        </authorList>
    </citation>
    <scope>NUCLEOTIDE SEQUENCE [LARGE SCALE GENOMIC DNA]</scope>
    <source>
        <strain evidence="2 3">R1</strain>
    </source>
</reference>
<dbReference type="Pfam" id="PF07596">
    <property type="entry name" value="SBP_bac_10"/>
    <property type="match status" value="1"/>
</dbReference>
<gene>
    <name evidence="2" type="ORF">THTE_3597</name>
</gene>
<dbReference type="InterPro" id="IPR045584">
    <property type="entry name" value="Pilin-like"/>
</dbReference>
<sequence>MGFTLVELLVVLTIVALLTALLLPAVQSAREAARRAQCGNNLKQLTLGMHHYHDQIGAFPFGFSTLEQSWHAMLLPYIEQEALYRTLIFQESGPGNWDSGSANTKACQTVIPVFRCPSLPLPEHVDHDIPQRVPNSYNGIASSSAASDDLSTVPAGYPRVALEQIDLDGMLYGNSAIRMADVTDGTSHTVLFGEMHTNPDFQKDGQSMDYWQIGLPHTATWLPGGIGGTEYSEALASTLVPVNGWKDSTLPGMVMELGCGSYHPGGAMFGFVDGSVRFLSETVDHQLYRSLGSRNGQETTWP</sequence>
<accession>A0A286RJQ7</accession>
<name>A0A286RJQ7_9BACT</name>
<evidence type="ECO:0000313" key="3">
    <source>
        <dbReference type="Proteomes" id="UP000215086"/>
    </source>
</evidence>
<dbReference type="NCBIfam" id="TIGR04294">
    <property type="entry name" value="pre_pil_HX9DG"/>
    <property type="match status" value="1"/>
</dbReference>
<organism evidence="2 3">
    <name type="scientific">Thermogutta terrifontis</name>
    <dbReference type="NCBI Taxonomy" id="1331910"/>
    <lineage>
        <taxon>Bacteria</taxon>
        <taxon>Pseudomonadati</taxon>
        <taxon>Planctomycetota</taxon>
        <taxon>Planctomycetia</taxon>
        <taxon>Pirellulales</taxon>
        <taxon>Thermoguttaceae</taxon>
        <taxon>Thermogutta</taxon>
    </lineage>
</organism>
<dbReference type="InterPro" id="IPR027558">
    <property type="entry name" value="Pre_pil_HX9DG_C"/>
</dbReference>
<dbReference type="PANTHER" id="PTHR30093">
    <property type="entry name" value="GENERAL SECRETION PATHWAY PROTEIN G"/>
    <property type="match status" value="1"/>
</dbReference>
<dbReference type="Gene3D" id="3.30.700.10">
    <property type="entry name" value="Glycoprotein, Type 4 Pilin"/>
    <property type="match status" value="1"/>
</dbReference>
<dbReference type="SUPFAM" id="SSF54523">
    <property type="entry name" value="Pili subunits"/>
    <property type="match status" value="1"/>
</dbReference>
<dbReference type="InterPro" id="IPR011453">
    <property type="entry name" value="DUF1559"/>
</dbReference>
<keyword evidence="3" id="KW-1185">Reference proteome</keyword>
<dbReference type="NCBIfam" id="TIGR02532">
    <property type="entry name" value="IV_pilin_GFxxxE"/>
    <property type="match status" value="1"/>
</dbReference>
<protein>
    <recommendedName>
        <fullName evidence="1">DUF1559 domain-containing protein</fullName>
    </recommendedName>
</protein>
<evidence type="ECO:0000313" key="2">
    <source>
        <dbReference type="EMBL" id="ASV76198.1"/>
    </source>
</evidence>